<dbReference type="Proteomes" id="UP000263273">
    <property type="component" value="Unassembled WGS sequence"/>
</dbReference>
<feature type="compositionally biased region" description="Polar residues" evidence="1">
    <location>
        <begin position="67"/>
        <end position="78"/>
    </location>
</feature>
<accession>A0A354YYB5</accession>
<dbReference type="EMBL" id="DNZF01000224">
    <property type="protein sequence ID" value="HBK54335.1"/>
    <property type="molecule type" value="Genomic_DNA"/>
</dbReference>
<gene>
    <name evidence="3" type="ORF">DDZ44_10395</name>
</gene>
<organism evidence="3 4">
    <name type="scientific">Syntrophomonas wolfei</name>
    <dbReference type="NCBI Taxonomy" id="863"/>
    <lineage>
        <taxon>Bacteria</taxon>
        <taxon>Bacillati</taxon>
        <taxon>Bacillota</taxon>
        <taxon>Clostridia</taxon>
        <taxon>Eubacteriales</taxon>
        <taxon>Syntrophomonadaceae</taxon>
        <taxon>Syntrophomonas</taxon>
    </lineage>
</organism>
<name>A0A354YYB5_9FIRM</name>
<comment type="caution">
    <text evidence="3">The sequence shown here is derived from an EMBL/GenBank/DDBJ whole genome shotgun (WGS) entry which is preliminary data.</text>
</comment>
<evidence type="ECO:0000259" key="2">
    <source>
        <dbReference type="Pfam" id="PF07532"/>
    </source>
</evidence>
<evidence type="ECO:0000313" key="4">
    <source>
        <dbReference type="Proteomes" id="UP000263273"/>
    </source>
</evidence>
<dbReference type="AlphaFoldDB" id="A0A354YYB5"/>
<feature type="region of interest" description="Disordered" evidence="1">
    <location>
        <begin position="57"/>
        <end position="78"/>
    </location>
</feature>
<feature type="domain" description="Bacterial Ig-like" evidence="2">
    <location>
        <begin position="32"/>
        <end position="78"/>
    </location>
</feature>
<feature type="non-terminal residue" evidence="3">
    <location>
        <position position="78"/>
    </location>
</feature>
<dbReference type="Pfam" id="PF07532">
    <property type="entry name" value="Big_4"/>
    <property type="match status" value="1"/>
</dbReference>
<sequence>AGNYEFEGTVEGYSKTVKLKLKIEPGVSIKKIDDIKVDIKVGDSFTLPTQVEALMSDDSTQEVDISWTPSGVDSSKAG</sequence>
<protein>
    <submittedName>
        <fullName evidence="3">Cell wall-binding protein</fullName>
    </submittedName>
</protein>
<dbReference type="InterPro" id="IPR011081">
    <property type="entry name" value="Big_4"/>
</dbReference>
<evidence type="ECO:0000313" key="3">
    <source>
        <dbReference type="EMBL" id="HBK54335.1"/>
    </source>
</evidence>
<evidence type="ECO:0000256" key="1">
    <source>
        <dbReference type="SAM" id="MobiDB-lite"/>
    </source>
</evidence>
<feature type="non-terminal residue" evidence="3">
    <location>
        <position position="1"/>
    </location>
</feature>
<reference evidence="3 4" key="1">
    <citation type="journal article" date="2018" name="Nat. Biotechnol.">
        <title>A standardized bacterial taxonomy based on genome phylogeny substantially revises the tree of life.</title>
        <authorList>
            <person name="Parks D.H."/>
            <person name="Chuvochina M."/>
            <person name="Waite D.W."/>
            <person name="Rinke C."/>
            <person name="Skarshewski A."/>
            <person name="Chaumeil P.A."/>
            <person name="Hugenholtz P."/>
        </authorList>
    </citation>
    <scope>NUCLEOTIDE SEQUENCE [LARGE SCALE GENOMIC DNA]</scope>
    <source>
        <strain evidence="3">UBA10948</strain>
    </source>
</reference>
<proteinExistence type="predicted"/>